<dbReference type="PANTHER" id="PTHR43283:SF11">
    <property type="entry name" value="BETA-LACTAMASE-RELATED DOMAIN-CONTAINING PROTEIN"/>
    <property type="match status" value="1"/>
</dbReference>
<dbReference type="Proteomes" id="UP000248764">
    <property type="component" value="Unassembled WGS sequence"/>
</dbReference>
<keyword evidence="4" id="KW-1185">Reference proteome</keyword>
<dbReference type="InterPro" id="IPR012338">
    <property type="entry name" value="Beta-lactam/transpept-like"/>
</dbReference>
<dbReference type="InterPro" id="IPR001466">
    <property type="entry name" value="Beta-lactam-related"/>
</dbReference>
<dbReference type="SUPFAM" id="SSF56601">
    <property type="entry name" value="beta-lactamase/transpeptidase-like"/>
    <property type="match status" value="1"/>
</dbReference>
<keyword evidence="1" id="KW-0378">Hydrolase</keyword>
<evidence type="ECO:0000313" key="3">
    <source>
        <dbReference type="EMBL" id="PZF86729.1"/>
    </source>
</evidence>
<dbReference type="InterPro" id="IPR050789">
    <property type="entry name" value="Diverse_Enzym_Activities"/>
</dbReference>
<proteinExistence type="predicted"/>
<evidence type="ECO:0000313" key="4">
    <source>
        <dbReference type="Proteomes" id="UP000248764"/>
    </source>
</evidence>
<dbReference type="Gene3D" id="3.40.710.10">
    <property type="entry name" value="DD-peptidase/beta-lactamase superfamily"/>
    <property type="match status" value="1"/>
</dbReference>
<dbReference type="GO" id="GO:0016787">
    <property type="term" value="F:hydrolase activity"/>
    <property type="evidence" value="ECO:0007669"/>
    <property type="project" value="UniProtKB-KW"/>
</dbReference>
<sequence>MSTMVAWAYGVGAEVCARSDDSAGGYFDLASLTKPLFTAQAVLTHLALDEPVALDWLPPAPGCVTVWSLLTHAARLPAELPAAGGRSDVHAWLAARVAEAADRPDWVTYSDPSYWLLGELVAARTGRPLHALFAATPAAERGGFRFGAAPAEPAVPAGPVDGGRQLPHDPAARRLGPSGHAGAFGTLDGVIAAVASWLDPRWLPAPLAEPALTCLTHATPGGHRSLAWTLAGDPFHVVAHDWPPTTLCHTGFTGVSVALDPVSGWWAVHLSNLVPIDRDATPALVARRHFYARAASGLREHDSRRHR</sequence>
<evidence type="ECO:0000259" key="2">
    <source>
        <dbReference type="Pfam" id="PF00144"/>
    </source>
</evidence>
<reference evidence="3 4" key="1">
    <citation type="submission" date="2018-01" db="EMBL/GenBank/DDBJ databases">
        <title>Draft genome sequence of Jiangella sp. GTF31.</title>
        <authorList>
            <person name="Sahin N."/>
            <person name="Ay H."/>
            <person name="Saygin H."/>
        </authorList>
    </citation>
    <scope>NUCLEOTIDE SEQUENCE [LARGE SCALE GENOMIC DNA]</scope>
    <source>
        <strain evidence="3 4">GTF31</strain>
    </source>
</reference>
<evidence type="ECO:0000256" key="1">
    <source>
        <dbReference type="ARBA" id="ARBA00022801"/>
    </source>
</evidence>
<accession>A0A2W2CEQ0</accession>
<dbReference type="AlphaFoldDB" id="A0A2W2CEQ0"/>
<dbReference type="PANTHER" id="PTHR43283">
    <property type="entry name" value="BETA-LACTAMASE-RELATED"/>
    <property type="match status" value="1"/>
</dbReference>
<organism evidence="3 4">
    <name type="scientific">Jiangella anatolica</name>
    <dbReference type="NCBI Taxonomy" id="2670374"/>
    <lineage>
        <taxon>Bacteria</taxon>
        <taxon>Bacillati</taxon>
        <taxon>Actinomycetota</taxon>
        <taxon>Actinomycetes</taxon>
        <taxon>Jiangellales</taxon>
        <taxon>Jiangellaceae</taxon>
        <taxon>Jiangella</taxon>
    </lineage>
</organism>
<dbReference type="Pfam" id="PF00144">
    <property type="entry name" value="Beta-lactamase"/>
    <property type="match status" value="1"/>
</dbReference>
<gene>
    <name evidence="3" type="ORF">C1I92_00730</name>
</gene>
<protein>
    <recommendedName>
        <fullName evidence="2">Beta-lactamase-related domain-containing protein</fullName>
    </recommendedName>
</protein>
<comment type="caution">
    <text evidence="3">The sequence shown here is derived from an EMBL/GenBank/DDBJ whole genome shotgun (WGS) entry which is preliminary data.</text>
</comment>
<feature type="domain" description="Beta-lactamase-related" evidence="2">
    <location>
        <begin position="26"/>
        <end position="281"/>
    </location>
</feature>
<dbReference type="EMBL" id="POTW01000001">
    <property type="protein sequence ID" value="PZF86729.1"/>
    <property type="molecule type" value="Genomic_DNA"/>
</dbReference>
<name>A0A2W2CEQ0_9ACTN</name>